<accession>A0ABY4AT77</accession>
<evidence type="ECO:0000313" key="1">
    <source>
        <dbReference type="EMBL" id="UOE26024.1"/>
    </source>
</evidence>
<dbReference type="EMBL" id="CP094533">
    <property type="protein sequence ID" value="UOE26024.1"/>
    <property type="molecule type" value="Genomic_DNA"/>
</dbReference>
<dbReference type="InterPro" id="IPR029063">
    <property type="entry name" value="SAM-dependent_MTases_sf"/>
</dbReference>
<gene>
    <name evidence="1" type="ORF">MTP13_17205</name>
</gene>
<sequence length="519" mass="57147">MSTLPVPRALPRPVTVRRRWLEWPAAPGERELDVDVEIGGVRLWSGKSERPGPRIHRMTWPRALHPYLSGSGVVAVRAAGGEVLATGRYSLGEPRLGRDLRSLGQAGLVVDKWGKIASAPSQDLHSLLIDGLEQVITVLQHGGYTVSITGGTLLGAVRSGEIIERDDDVDVFVYLGELGPTDVSLASYRIQRTLESASHRVVRHSDAHLQVIITGERGTAHVDVFLGFHHDGTYHQPIAVRGELPVEAILPLGTARLAGREFPAVADPERWLALCYGPGWRTPDPSFRFRTPPSTRRRFENWFGVYDLNRHFWEDWIGRAAAGWHADAEQLDRVVPRGARIIDLGSGIGENSRLLAERGHRVLAADYALGAVSAAEQLSGGRFEVRRVNAADRRELLALGAEELLAGHAPHVLLSDVLAYLTRSTRANAFRFLELVLGRSGRAVASFPVNPSLHYEHARPDTWHLPLAWLAEEIAAFGLEFALLGTGYRRTSAGLRRFATVELRRARATSAVTSRKEAQ</sequence>
<evidence type="ECO:0008006" key="3">
    <source>
        <dbReference type="Google" id="ProtNLM"/>
    </source>
</evidence>
<evidence type="ECO:0000313" key="2">
    <source>
        <dbReference type="Proteomes" id="UP000831304"/>
    </source>
</evidence>
<name>A0ABY4AT77_9MICO</name>
<reference evidence="1 2" key="1">
    <citation type="submission" date="2022-03" db="EMBL/GenBank/DDBJ databases">
        <title>Agromyces sp. isolated from the gut of P. brevitarsis seulensis larvae.</title>
        <authorList>
            <person name="Won M."/>
            <person name="Kwon S.-W."/>
        </authorList>
    </citation>
    <scope>NUCLEOTIDE SEQUENCE [LARGE SCALE GENOMIC DNA]</scope>
    <source>
        <strain evidence="1 2">KACC 16215</strain>
    </source>
</reference>
<keyword evidence="2" id="KW-1185">Reference proteome</keyword>
<proteinExistence type="predicted"/>
<dbReference type="PANTHER" id="PTHR13627:SF31">
    <property type="entry name" value="RIBITOL 5-PHOSPHATE TRANSFERASE FKRP"/>
    <property type="match status" value="1"/>
</dbReference>
<dbReference type="InterPro" id="IPR052613">
    <property type="entry name" value="LicD_transferase"/>
</dbReference>
<dbReference type="RefSeq" id="WP_243568864.1">
    <property type="nucleotide sequence ID" value="NZ_BAAARD010000006.1"/>
</dbReference>
<dbReference type="Gene3D" id="3.40.50.150">
    <property type="entry name" value="Vaccinia Virus protein VP39"/>
    <property type="match status" value="1"/>
</dbReference>
<dbReference type="SUPFAM" id="SSF53335">
    <property type="entry name" value="S-adenosyl-L-methionine-dependent methyltransferases"/>
    <property type="match status" value="1"/>
</dbReference>
<dbReference type="Proteomes" id="UP000831304">
    <property type="component" value="Chromosome"/>
</dbReference>
<dbReference type="PANTHER" id="PTHR13627">
    <property type="entry name" value="FUKUTIN RELATED PROTEIN"/>
    <property type="match status" value="1"/>
</dbReference>
<organism evidence="1 2">
    <name type="scientific">Agromyces soli</name>
    <dbReference type="NCBI Taxonomy" id="659012"/>
    <lineage>
        <taxon>Bacteria</taxon>
        <taxon>Bacillati</taxon>
        <taxon>Actinomycetota</taxon>
        <taxon>Actinomycetes</taxon>
        <taxon>Micrococcales</taxon>
        <taxon>Microbacteriaceae</taxon>
        <taxon>Agromyces</taxon>
    </lineage>
</organism>
<protein>
    <recommendedName>
        <fullName evidence="3">Methyltransferase domain-containing protein</fullName>
    </recommendedName>
</protein>